<evidence type="ECO:0000256" key="1">
    <source>
        <dbReference type="SAM" id="MobiDB-lite"/>
    </source>
</evidence>
<feature type="compositionally biased region" description="Low complexity" evidence="1">
    <location>
        <begin position="239"/>
        <end position="261"/>
    </location>
</feature>
<comment type="caution">
    <text evidence="3">The sequence shown here is derived from an EMBL/GenBank/DDBJ whole genome shotgun (WGS) entry which is preliminary data.</text>
</comment>
<dbReference type="Proteomes" id="UP001170310">
    <property type="component" value="Unassembled WGS sequence"/>
</dbReference>
<evidence type="ECO:0008006" key="5">
    <source>
        <dbReference type="Google" id="ProtNLM"/>
    </source>
</evidence>
<gene>
    <name evidence="3" type="ORF">Q4528_07740</name>
</gene>
<feature type="region of interest" description="Disordered" evidence="1">
    <location>
        <begin position="186"/>
        <end position="310"/>
    </location>
</feature>
<feature type="transmembrane region" description="Helical" evidence="2">
    <location>
        <begin position="316"/>
        <end position="337"/>
    </location>
</feature>
<name>A0AAW7YS39_9STAP</name>
<dbReference type="AlphaFoldDB" id="A0AAW7YS39"/>
<feature type="compositionally biased region" description="Polar residues" evidence="1">
    <location>
        <begin position="262"/>
        <end position="273"/>
    </location>
</feature>
<accession>A0AAW7YS39</accession>
<evidence type="ECO:0000313" key="3">
    <source>
        <dbReference type="EMBL" id="MDO6574048.1"/>
    </source>
</evidence>
<proteinExistence type="predicted"/>
<evidence type="ECO:0000256" key="2">
    <source>
        <dbReference type="SAM" id="Phobius"/>
    </source>
</evidence>
<keyword evidence="2" id="KW-0812">Transmembrane</keyword>
<organism evidence="3 4">
    <name type="scientific">Staphylococcus pasteuri_A</name>
    <dbReference type="NCBI Taxonomy" id="3062664"/>
    <lineage>
        <taxon>Bacteria</taxon>
        <taxon>Bacillati</taxon>
        <taxon>Bacillota</taxon>
        <taxon>Bacilli</taxon>
        <taxon>Bacillales</taxon>
        <taxon>Staphylococcaceae</taxon>
        <taxon>Staphylococcus</taxon>
    </lineage>
</organism>
<feature type="compositionally biased region" description="Basic and acidic residues" evidence="1">
    <location>
        <begin position="274"/>
        <end position="294"/>
    </location>
</feature>
<feature type="compositionally biased region" description="Polar residues" evidence="1">
    <location>
        <begin position="220"/>
        <end position="238"/>
    </location>
</feature>
<protein>
    <recommendedName>
        <fullName evidence="5">Heme transporter IsdDEF, membrane component IsdD</fullName>
    </recommendedName>
</protein>
<evidence type="ECO:0000313" key="4">
    <source>
        <dbReference type="Proteomes" id="UP001170310"/>
    </source>
</evidence>
<keyword evidence="4" id="KW-1185">Reference proteome</keyword>
<dbReference type="RefSeq" id="WP_046466574.1">
    <property type="nucleotide sequence ID" value="NZ_JAUOQO010000006.1"/>
</dbReference>
<keyword evidence="2" id="KW-0472">Membrane</keyword>
<keyword evidence="2" id="KW-1133">Transmembrane helix</keyword>
<reference evidence="3" key="1">
    <citation type="submission" date="2023-07" db="EMBL/GenBank/DDBJ databases">
        <title>Genome content predicts the carbon catabolic preferences of heterotrophic bacteria.</title>
        <authorList>
            <person name="Gralka M."/>
        </authorList>
    </citation>
    <scope>NUCLEOTIDE SEQUENCE</scope>
    <source>
        <strain evidence="3">E2R20</strain>
    </source>
</reference>
<dbReference type="EMBL" id="JAUOQO010000006">
    <property type="protein sequence ID" value="MDO6574048.1"/>
    <property type="molecule type" value="Genomic_DNA"/>
</dbReference>
<sequence>MNVSLQTSFKTLIIYCCVSTFMILNNKDALLLADEMNSPSANSYNTQQDNPQKLDEAIFKELPKKTNNIYLDVRDKDDKKVEVFDEKGRLIFNSKNQVYLEIKLSPHTKIENYQFLTSNSQPLPFVTKSNDNTTTIRILLKQNIQTLEMRYKQNLHDKEDSVLFIHLKQNKDDKEDKKDKNQNQIIVQQNKNNNQQTRTTDKDISKNKKTGQNKPKEYKNSTQEQKNKSTTTNINVTKNSNSSHTQSSGNSNNNDQSLKNNVDSQSTKIQSTRDNIKKEKDKTLPSFNRDDDVKKHKPNNKKYENNQKAKSHKKEYAILGVAIVLAMLLLVVSHLLMRKRGKKD</sequence>
<feature type="compositionally biased region" description="Low complexity" evidence="1">
    <location>
        <begin position="186"/>
        <end position="196"/>
    </location>
</feature>